<gene>
    <name evidence="1" type="ORF">HMPREF0083_02946</name>
</gene>
<comment type="caution">
    <text evidence="1">The sequence shown here is derived from an EMBL/GenBank/DDBJ whole genome shotgun (WGS) entry which is preliminary data.</text>
</comment>
<proteinExistence type="predicted"/>
<organism evidence="1 2">
    <name type="scientific">Aneurinibacillus aneurinilyticus ATCC 12856</name>
    <dbReference type="NCBI Taxonomy" id="649747"/>
    <lineage>
        <taxon>Bacteria</taxon>
        <taxon>Bacillati</taxon>
        <taxon>Bacillota</taxon>
        <taxon>Bacilli</taxon>
        <taxon>Bacillales</taxon>
        <taxon>Paenibacillaceae</taxon>
        <taxon>Aneurinibacillus group</taxon>
        <taxon>Aneurinibacillus</taxon>
    </lineage>
</organism>
<dbReference type="EMBL" id="AWSJ01000175">
    <property type="protein sequence ID" value="ERI08953.1"/>
    <property type="molecule type" value="Genomic_DNA"/>
</dbReference>
<evidence type="ECO:0000313" key="1">
    <source>
        <dbReference type="EMBL" id="ERI08953.1"/>
    </source>
</evidence>
<name>U1X327_ANEAE</name>
<accession>U1X327</accession>
<dbReference type="PATRIC" id="fig|649747.3.peg.2669"/>
<evidence type="ECO:0008006" key="3">
    <source>
        <dbReference type="Google" id="ProtNLM"/>
    </source>
</evidence>
<keyword evidence="2" id="KW-1185">Reference proteome</keyword>
<sequence length="222" mass="26299">MAQMIGEWLWFFGIIYLSRKKSMGEICMAQRVATEYKKLVLELSTWQLQSFIEMFQNTEFETEVRVYDNGEKEIVLYDRGGEIPLSFKLVGDMYTFEGGYTIQDIKLANHMRQAVRRFKGTAVVHRMYPTYTMIYHYQEGKVMRIIEQKGDGQTLVFEYRDTVGDLQRLYESRGVEDQIAWLRVYIDQLLDFRNQRQAAHLPTEDVDRQLADLSHQLFMLEA</sequence>
<evidence type="ECO:0000313" key="2">
    <source>
        <dbReference type="Proteomes" id="UP000016511"/>
    </source>
</evidence>
<dbReference type="Proteomes" id="UP000016511">
    <property type="component" value="Unassembled WGS sequence"/>
</dbReference>
<protein>
    <recommendedName>
        <fullName evidence="3">Non-ribosomal peptide synthetase module</fullName>
    </recommendedName>
</protein>
<dbReference type="eggNOG" id="ENOG5032D7K">
    <property type="taxonomic scope" value="Bacteria"/>
</dbReference>
<dbReference type="AlphaFoldDB" id="U1X327"/>
<reference evidence="1 2" key="1">
    <citation type="submission" date="2013-08" db="EMBL/GenBank/DDBJ databases">
        <authorList>
            <person name="Weinstock G."/>
            <person name="Sodergren E."/>
            <person name="Wylie T."/>
            <person name="Fulton L."/>
            <person name="Fulton R."/>
            <person name="Fronick C."/>
            <person name="O'Laughlin M."/>
            <person name="Godfrey J."/>
            <person name="Miner T."/>
            <person name="Herter B."/>
            <person name="Appelbaum E."/>
            <person name="Cordes M."/>
            <person name="Lek S."/>
            <person name="Wollam A."/>
            <person name="Pepin K.H."/>
            <person name="Palsikar V.B."/>
            <person name="Mitreva M."/>
            <person name="Wilson R.K."/>
        </authorList>
    </citation>
    <scope>NUCLEOTIDE SEQUENCE [LARGE SCALE GENOMIC DNA]</scope>
    <source>
        <strain evidence="1 2">ATCC 12856</strain>
    </source>
</reference>
<dbReference type="STRING" id="649747.HMPREF0083_02946"/>
<dbReference type="HOGENOM" id="CLU_1389026_0_0_9"/>